<dbReference type="FunFam" id="3.30.565.10:FF:000006">
    <property type="entry name" value="Sensor histidine kinase WalK"/>
    <property type="match status" value="1"/>
</dbReference>
<dbReference type="Gene3D" id="1.10.287.130">
    <property type="match status" value="1"/>
</dbReference>
<proteinExistence type="predicted"/>
<evidence type="ECO:0000256" key="1">
    <source>
        <dbReference type="ARBA" id="ARBA00000085"/>
    </source>
</evidence>
<dbReference type="PROSITE" id="PS50885">
    <property type="entry name" value="HAMP"/>
    <property type="match status" value="1"/>
</dbReference>
<dbReference type="Proteomes" id="UP000054375">
    <property type="component" value="Unassembled WGS sequence"/>
</dbReference>
<feature type="coiled-coil region" evidence="10">
    <location>
        <begin position="360"/>
        <end position="387"/>
    </location>
</feature>
<evidence type="ECO:0000313" key="15">
    <source>
        <dbReference type="Proteomes" id="UP000054375"/>
    </source>
</evidence>
<dbReference type="InterPro" id="IPR050736">
    <property type="entry name" value="Sensor_HK_Regulatory"/>
</dbReference>
<evidence type="ECO:0000256" key="8">
    <source>
        <dbReference type="ARBA" id="ARBA00022989"/>
    </source>
</evidence>
<evidence type="ECO:0000313" key="14">
    <source>
        <dbReference type="EMBL" id="KUN65339.1"/>
    </source>
</evidence>
<dbReference type="InterPro" id="IPR003594">
    <property type="entry name" value="HATPase_dom"/>
</dbReference>
<dbReference type="SMART" id="SM00387">
    <property type="entry name" value="HATPase_c"/>
    <property type="match status" value="1"/>
</dbReference>
<keyword evidence="7 14" id="KW-0418">Kinase</keyword>
<gene>
    <name evidence="14" type="ORF">AQJ54_21160</name>
</gene>
<evidence type="ECO:0000256" key="9">
    <source>
        <dbReference type="ARBA" id="ARBA00023012"/>
    </source>
</evidence>
<evidence type="ECO:0000256" key="10">
    <source>
        <dbReference type="SAM" id="Coils"/>
    </source>
</evidence>
<sequence length="608" mass="64489">MAAERRARTGGRAARPGRLPWHRSLLVRLLAASITIAVCSVAATAWLAARTTTSALQREQGQVLADDARIYDTLMGYAAAHTDWSAVKPALARLAERTGRHITLTTQDRRPVAVSGPASQDLPTRASALVDPLRADPALLPGVQADGIDPRAVGPYRLPAAERKQLSHLARTLRTCLRGTGFSAGVTEGASGRPSLVMTGDTGIQRKVGEVCGVFALDEPTRTEKRALDRLNALVGGCLKRQGLDPVVVGLGFAPAESVSEPVRRCVDTARREQLAPYVAPPVLLFVASAAGSPAAPGFDLSSANTAKVAGVAALVLVLTLAVTVTVGTRLVRPLRALTDAARHPTQEHLRVPVTTHDEIGHLAAAFNDLSERRERLEEQRKAMVSDVAHELRTPLTTIRGWLEAAQDGLAASDEAFVASLLEEALLLQHIVDDLQHLAQADAGRLRLHAEPLSPRDLLDQVAAAHRGRAETAGVTLTTRIENAPTLYADPARLRQTVGNLLSNAIRHTPAGGTVTLGCRGDGEEIVIEVADTGTGIAAADLPRVFDRFWRADRARGRQTGGSGLGLAIVRQLTEAHGGTVTVTSTPGTETVFTLRLPATPDEALLPR</sequence>
<keyword evidence="10" id="KW-0175">Coiled coil</keyword>
<evidence type="ECO:0000259" key="12">
    <source>
        <dbReference type="PROSITE" id="PS50109"/>
    </source>
</evidence>
<dbReference type="CDD" id="cd06225">
    <property type="entry name" value="HAMP"/>
    <property type="match status" value="1"/>
</dbReference>
<dbReference type="InterPro" id="IPR036890">
    <property type="entry name" value="HATPase_C_sf"/>
</dbReference>
<dbReference type="InterPro" id="IPR003661">
    <property type="entry name" value="HisK_dim/P_dom"/>
</dbReference>
<keyword evidence="6 11" id="KW-0812">Transmembrane</keyword>
<evidence type="ECO:0000256" key="11">
    <source>
        <dbReference type="SAM" id="Phobius"/>
    </source>
</evidence>
<dbReference type="PANTHER" id="PTHR43711">
    <property type="entry name" value="TWO-COMPONENT HISTIDINE KINASE"/>
    <property type="match status" value="1"/>
</dbReference>
<dbReference type="SMART" id="SM00388">
    <property type="entry name" value="HisKA"/>
    <property type="match status" value="1"/>
</dbReference>
<dbReference type="InterPro" id="IPR004358">
    <property type="entry name" value="Sig_transdc_His_kin-like_C"/>
</dbReference>
<dbReference type="SUPFAM" id="SSF55874">
    <property type="entry name" value="ATPase domain of HSP90 chaperone/DNA topoisomerase II/histidine kinase"/>
    <property type="match status" value="1"/>
</dbReference>
<evidence type="ECO:0000256" key="4">
    <source>
        <dbReference type="ARBA" id="ARBA00022553"/>
    </source>
</evidence>
<comment type="subcellular location">
    <subcellularLocation>
        <location evidence="2">Cell membrane</location>
    </subcellularLocation>
</comment>
<dbReference type="Gene3D" id="6.10.340.10">
    <property type="match status" value="1"/>
</dbReference>
<keyword evidence="11" id="KW-0472">Membrane</keyword>
<dbReference type="GO" id="GO:0005886">
    <property type="term" value="C:plasma membrane"/>
    <property type="evidence" value="ECO:0007669"/>
    <property type="project" value="UniProtKB-SubCell"/>
</dbReference>
<comment type="catalytic activity">
    <reaction evidence="1">
        <text>ATP + protein L-histidine = ADP + protein N-phospho-L-histidine.</text>
        <dbReference type="EC" id="2.7.13.3"/>
    </reaction>
</comment>
<dbReference type="InterPro" id="IPR036097">
    <property type="entry name" value="HisK_dim/P_sf"/>
</dbReference>
<dbReference type="SUPFAM" id="SSF158472">
    <property type="entry name" value="HAMP domain-like"/>
    <property type="match status" value="1"/>
</dbReference>
<dbReference type="InterPro" id="IPR003660">
    <property type="entry name" value="HAMP_dom"/>
</dbReference>
<dbReference type="CDD" id="cd00075">
    <property type="entry name" value="HATPase"/>
    <property type="match status" value="1"/>
</dbReference>
<dbReference type="SMART" id="SM00304">
    <property type="entry name" value="HAMP"/>
    <property type="match status" value="1"/>
</dbReference>
<evidence type="ECO:0000256" key="6">
    <source>
        <dbReference type="ARBA" id="ARBA00022692"/>
    </source>
</evidence>
<dbReference type="Pfam" id="PF00672">
    <property type="entry name" value="HAMP"/>
    <property type="match status" value="1"/>
</dbReference>
<dbReference type="Pfam" id="PF00512">
    <property type="entry name" value="HisKA"/>
    <property type="match status" value="1"/>
</dbReference>
<feature type="domain" description="HAMP" evidence="13">
    <location>
        <begin position="329"/>
        <end position="379"/>
    </location>
</feature>
<keyword evidence="9" id="KW-0902">Two-component regulatory system</keyword>
<dbReference type="PRINTS" id="PR00344">
    <property type="entry name" value="BCTRLSENSOR"/>
</dbReference>
<dbReference type="EC" id="2.7.13.3" evidence="3"/>
<dbReference type="Gene3D" id="3.30.565.10">
    <property type="entry name" value="Histidine kinase-like ATPase, C-terminal domain"/>
    <property type="match status" value="1"/>
</dbReference>
<dbReference type="CDD" id="cd00082">
    <property type="entry name" value="HisKA"/>
    <property type="match status" value="1"/>
</dbReference>
<evidence type="ECO:0000256" key="7">
    <source>
        <dbReference type="ARBA" id="ARBA00022777"/>
    </source>
</evidence>
<dbReference type="PROSITE" id="PS50109">
    <property type="entry name" value="HIS_KIN"/>
    <property type="match status" value="1"/>
</dbReference>
<dbReference type="InterPro" id="IPR005467">
    <property type="entry name" value="His_kinase_dom"/>
</dbReference>
<accession>A0A124HXN7</accession>
<evidence type="ECO:0000259" key="13">
    <source>
        <dbReference type="PROSITE" id="PS50885"/>
    </source>
</evidence>
<dbReference type="AlphaFoldDB" id="A0A124HXN7"/>
<reference evidence="14 15" key="1">
    <citation type="submission" date="2015-10" db="EMBL/GenBank/DDBJ databases">
        <title>Draft genome sequence of Streptomyces griseorubiginosus DSM 40469, type strain for the species Streptomyces griseorubiginosus.</title>
        <authorList>
            <person name="Ruckert C."/>
            <person name="Winkler A."/>
            <person name="Kalinowski J."/>
            <person name="Kampfer P."/>
            <person name="Glaeser S."/>
        </authorList>
    </citation>
    <scope>NUCLEOTIDE SEQUENCE [LARGE SCALE GENOMIC DNA]</scope>
    <source>
        <strain evidence="14 15">DSM 40469</strain>
    </source>
</reference>
<evidence type="ECO:0000256" key="5">
    <source>
        <dbReference type="ARBA" id="ARBA00022679"/>
    </source>
</evidence>
<dbReference type="PANTHER" id="PTHR43711:SF1">
    <property type="entry name" value="HISTIDINE KINASE 1"/>
    <property type="match status" value="1"/>
</dbReference>
<dbReference type="SUPFAM" id="SSF47384">
    <property type="entry name" value="Homodimeric domain of signal transducing histidine kinase"/>
    <property type="match status" value="1"/>
</dbReference>
<dbReference type="GO" id="GO:0000155">
    <property type="term" value="F:phosphorelay sensor kinase activity"/>
    <property type="evidence" value="ECO:0007669"/>
    <property type="project" value="InterPro"/>
</dbReference>
<feature type="transmembrane region" description="Helical" evidence="11">
    <location>
        <begin position="25"/>
        <end position="49"/>
    </location>
</feature>
<feature type="domain" description="Histidine kinase" evidence="12">
    <location>
        <begin position="387"/>
        <end position="601"/>
    </location>
</feature>
<name>A0A124HXN7_9ACTN</name>
<comment type="caution">
    <text evidence="14">The sequence shown here is derived from an EMBL/GenBank/DDBJ whole genome shotgun (WGS) entry which is preliminary data.</text>
</comment>
<evidence type="ECO:0000256" key="3">
    <source>
        <dbReference type="ARBA" id="ARBA00012438"/>
    </source>
</evidence>
<evidence type="ECO:0000256" key="2">
    <source>
        <dbReference type="ARBA" id="ARBA00004236"/>
    </source>
</evidence>
<keyword evidence="8 11" id="KW-1133">Transmembrane helix</keyword>
<dbReference type="Pfam" id="PF02518">
    <property type="entry name" value="HATPase_c"/>
    <property type="match status" value="1"/>
</dbReference>
<dbReference type="EMBL" id="LMWV01000017">
    <property type="protein sequence ID" value="KUN65339.1"/>
    <property type="molecule type" value="Genomic_DNA"/>
</dbReference>
<protein>
    <recommendedName>
        <fullName evidence="3">histidine kinase</fullName>
        <ecNumber evidence="3">2.7.13.3</ecNumber>
    </recommendedName>
</protein>
<keyword evidence="4" id="KW-0597">Phosphoprotein</keyword>
<dbReference type="RefSeq" id="WP_062239638.1">
    <property type="nucleotide sequence ID" value="NZ_JBEYRZ010000007.1"/>
</dbReference>
<keyword evidence="5" id="KW-0808">Transferase</keyword>
<organism evidence="14 15">
    <name type="scientific">Streptomyces griseorubiginosus</name>
    <dbReference type="NCBI Taxonomy" id="67304"/>
    <lineage>
        <taxon>Bacteria</taxon>
        <taxon>Bacillati</taxon>
        <taxon>Actinomycetota</taxon>
        <taxon>Actinomycetes</taxon>
        <taxon>Kitasatosporales</taxon>
        <taxon>Streptomycetaceae</taxon>
        <taxon>Streptomyces</taxon>
    </lineage>
</organism>
<keyword evidence="15" id="KW-1185">Reference proteome</keyword>